<proteinExistence type="predicted"/>
<dbReference type="OrthoDB" id="2418900at2759"/>
<sequence>MRAPDGPSFCSSTNEFCGQDEDLDVYDYEWEDEVGLDILLEDSTHPSFVPSWSQAANADKHPSDEPINTNSACPQLSSPPHHIETFGGRTGEPLAGCNENSKYTTYQDNVFGAAAQNPWAPFTLKVDWEIARWAKLRGSGLTAFSDLLGIENVCSVLGLSYKTTDELNKIIDKKN</sequence>
<organism evidence="2 3">
    <name type="scientific">Pleurotus ostreatus</name>
    <name type="common">Oyster mushroom</name>
    <name type="synonym">White-rot fungus</name>
    <dbReference type="NCBI Taxonomy" id="5322"/>
    <lineage>
        <taxon>Eukaryota</taxon>
        <taxon>Fungi</taxon>
        <taxon>Dikarya</taxon>
        <taxon>Basidiomycota</taxon>
        <taxon>Agaricomycotina</taxon>
        <taxon>Agaricomycetes</taxon>
        <taxon>Agaricomycetidae</taxon>
        <taxon>Agaricales</taxon>
        <taxon>Pleurotineae</taxon>
        <taxon>Pleurotaceae</taxon>
        <taxon>Pleurotus</taxon>
    </lineage>
</organism>
<comment type="caution">
    <text evidence="2">The sequence shown here is derived from an EMBL/GenBank/DDBJ whole genome shotgun (WGS) entry which is preliminary data.</text>
</comment>
<gene>
    <name evidence="2" type="ORF">PC9H_010320</name>
</gene>
<keyword evidence="3" id="KW-1185">Reference proteome</keyword>
<reference evidence="2" key="1">
    <citation type="submission" date="2019-07" db="EMBL/GenBank/DDBJ databases">
        <authorList>
            <person name="Palmer J.M."/>
        </authorList>
    </citation>
    <scope>NUCLEOTIDE SEQUENCE</scope>
    <source>
        <strain evidence="2">PC9</strain>
    </source>
</reference>
<dbReference type="EMBL" id="JACETU010000007">
    <property type="protein sequence ID" value="KAF7425009.1"/>
    <property type="molecule type" value="Genomic_DNA"/>
</dbReference>
<protein>
    <submittedName>
        <fullName evidence="2">Uncharacterized protein</fullName>
    </submittedName>
</protein>
<dbReference type="GeneID" id="59380138"/>
<dbReference type="VEuPathDB" id="FungiDB:PC9H_010320"/>
<evidence type="ECO:0000313" key="3">
    <source>
        <dbReference type="Proteomes" id="UP000623687"/>
    </source>
</evidence>
<feature type="compositionally biased region" description="Polar residues" evidence="1">
    <location>
        <begin position="66"/>
        <end position="78"/>
    </location>
</feature>
<dbReference type="Proteomes" id="UP000623687">
    <property type="component" value="Unassembled WGS sequence"/>
</dbReference>
<accession>A0A8H6ZR08</accession>
<evidence type="ECO:0000256" key="1">
    <source>
        <dbReference type="SAM" id="MobiDB-lite"/>
    </source>
</evidence>
<dbReference type="RefSeq" id="XP_036629203.1">
    <property type="nucleotide sequence ID" value="XM_036779814.1"/>
</dbReference>
<feature type="region of interest" description="Disordered" evidence="1">
    <location>
        <begin position="50"/>
        <end position="78"/>
    </location>
</feature>
<name>A0A8H6ZR08_PLEOS</name>
<evidence type="ECO:0000313" key="2">
    <source>
        <dbReference type="EMBL" id="KAF7425009.1"/>
    </source>
</evidence>
<dbReference type="AlphaFoldDB" id="A0A8H6ZR08"/>